<comment type="caution">
    <text evidence="3">The sequence shown here is derived from an EMBL/GenBank/DDBJ whole genome shotgun (WGS) entry which is preliminary data.</text>
</comment>
<dbReference type="EMBL" id="DACSEI010000042">
    <property type="protein sequence ID" value="HAT1597512.1"/>
    <property type="molecule type" value="Genomic_DNA"/>
</dbReference>
<gene>
    <name evidence="3" type="ORF">I8Y58_002765</name>
</gene>
<protein>
    <submittedName>
        <fullName evidence="3">HigA family addiction module antidote protein</fullName>
    </submittedName>
</protein>
<dbReference type="Pfam" id="PF01381">
    <property type="entry name" value="HTH_3"/>
    <property type="match status" value="1"/>
</dbReference>
<feature type="domain" description="HTH cro/C1-type" evidence="2">
    <location>
        <begin position="14"/>
        <end position="68"/>
    </location>
</feature>
<name>A0AAN5KTC0_LEGPN</name>
<dbReference type="InterPro" id="IPR013430">
    <property type="entry name" value="Toxin_antidote_HigA"/>
</dbReference>
<accession>A0AAN5KTC0</accession>
<dbReference type="AlphaFoldDB" id="A0AAN5KTC0"/>
<reference evidence="3" key="1">
    <citation type="journal article" date="2018" name="Genome Biol.">
        <title>SKESA: strategic k-mer extension for scrupulous assemblies.</title>
        <authorList>
            <person name="Souvorov A."/>
            <person name="Agarwala R."/>
            <person name="Lipman D.J."/>
        </authorList>
    </citation>
    <scope>NUCLEOTIDE SEQUENCE</scope>
    <source>
        <strain evidence="3">D3612</strain>
    </source>
</reference>
<dbReference type="NCBIfam" id="TIGR02607">
    <property type="entry name" value="antidote_HigA"/>
    <property type="match status" value="1"/>
</dbReference>
<keyword evidence="1" id="KW-0238">DNA-binding</keyword>
<evidence type="ECO:0000313" key="4">
    <source>
        <dbReference type="Proteomes" id="UP000861567"/>
    </source>
</evidence>
<dbReference type="SUPFAM" id="SSF47413">
    <property type="entry name" value="lambda repressor-like DNA-binding domains"/>
    <property type="match status" value="1"/>
</dbReference>
<dbReference type="CDD" id="cd00093">
    <property type="entry name" value="HTH_XRE"/>
    <property type="match status" value="1"/>
</dbReference>
<dbReference type="Proteomes" id="UP000861567">
    <property type="component" value="Unassembled WGS sequence"/>
</dbReference>
<evidence type="ECO:0000256" key="1">
    <source>
        <dbReference type="ARBA" id="ARBA00023125"/>
    </source>
</evidence>
<dbReference type="InterPro" id="IPR010982">
    <property type="entry name" value="Lambda_DNA-bd_dom_sf"/>
</dbReference>
<reference evidence="3" key="2">
    <citation type="submission" date="2020-11" db="EMBL/GenBank/DDBJ databases">
        <authorList>
            <consortium name="NCBI Pathogen Detection Project"/>
        </authorList>
    </citation>
    <scope>NUCLEOTIDE SEQUENCE</scope>
    <source>
        <strain evidence="3">D3612</strain>
    </source>
</reference>
<dbReference type="GO" id="GO:0003677">
    <property type="term" value="F:DNA binding"/>
    <property type="evidence" value="ECO:0007669"/>
    <property type="project" value="UniProtKB-KW"/>
</dbReference>
<dbReference type="SMART" id="SM00530">
    <property type="entry name" value="HTH_XRE"/>
    <property type="match status" value="1"/>
</dbReference>
<organism evidence="3 4">
    <name type="scientific">Legionella pneumophila</name>
    <dbReference type="NCBI Taxonomy" id="446"/>
    <lineage>
        <taxon>Bacteria</taxon>
        <taxon>Pseudomonadati</taxon>
        <taxon>Pseudomonadota</taxon>
        <taxon>Gammaproteobacteria</taxon>
        <taxon>Legionellales</taxon>
        <taxon>Legionellaceae</taxon>
        <taxon>Legionella</taxon>
    </lineage>
</organism>
<dbReference type="PROSITE" id="PS50943">
    <property type="entry name" value="HTH_CROC1"/>
    <property type="match status" value="1"/>
</dbReference>
<evidence type="ECO:0000313" key="3">
    <source>
        <dbReference type="EMBL" id="HAT1597512.1"/>
    </source>
</evidence>
<dbReference type="Gene3D" id="1.10.260.40">
    <property type="entry name" value="lambda repressor-like DNA-binding domains"/>
    <property type="match status" value="1"/>
</dbReference>
<sequence length="106" mass="11992">MMKLQNIHPGEILLEEFLLPMGISQNKLANDIGVPPRCINEIVHGKRFITADTDLRLSRTLGTSEGFWLGLQADYDLEEKKASLKSKLEKIKSLISFEETISKYVS</sequence>
<proteinExistence type="predicted"/>
<dbReference type="InterPro" id="IPR001387">
    <property type="entry name" value="Cro/C1-type_HTH"/>
</dbReference>
<dbReference type="PANTHER" id="PTHR36924">
    <property type="entry name" value="ANTITOXIN HIGA-1"/>
    <property type="match status" value="1"/>
</dbReference>
<evidence type="ECO:0000259" key="2">
    <source>
        <dbReference type="PROSITE" id="PS50943"/>
    </source>
</evidence>
<dbReference type="PANTHER" id="PTHR36924:SF1">
    <property type="entry name" value="ANTITOXIN HIGA-1"/>
    <property type="match status" value="1"/>
</dbReference>